<dbReference type="InterPro" id="IPR008991">
    <property type="entry name" value="Translation_prot_SH3-like_sf"/>
</dbReference>
<dbReference type="Pfam" id="PF01777">
    <property type="entry name" value="Ribosomal_L27e"/>
    <property type="match status" value="1"/>
</dbReference>
<evidence type="ECO:0000256" key="3">
    <source>
        <dbReference type="ARBA" id="ARBA00023274"/>
    </source>
</evidence>
<dbReference type="VEuPathDB" id="FungiDB:T552_03524"/>
<proteinExistence type="inferred from homology"/>
<dbReference type="Gene3D" id="2.30.30.770">
    <property type="match status" value="1"/>
</dbReference>
<dbReference type="Proteomes" id="UP000054454">
    <property type="component" value="Unassembled WGS sequence"/>
</dbReference>
<dbReference type="Pfam" id="PF00467">
    <property type="entry name" value="KOW"/>
    <property type="match status" value="1"/>
</dbReference>
<dbReference type="InterPro" id="IPR041991">
    <property type="entry name" value="Ribosomal_eL27_KOW"/>
</dbReference>
<evidence type="ECO:0000256" key="1">
    <source>
        <dbReference type="ARBA" id="ARBA00009124"/>
    </source>
</evidence>
<dbReference type="EMBL" id="LFVZ01000017">
    <property type="protein sequence ID" value="KTW25664.1"/>
    <property type="molecule type" value="Genomic_DNA"/>
</dbReference>
<dbReference type="InterPro" id="IPR001141">
    <property type="entry name" value="Ribosomal_eL27"/>
</dbReference>
<feature type="domain" description="KOW" evidence="4">
    <location>
        <begin position="7"/>
        <end position="32"/>
    </location>
</feature>
<comment type="similarity">
    <text evidence="1">Belongs to the eukaryotic ribosomal protein eL27 family.</text>
</comment>
<dbReference type="RefSeq" id="XP_018224279.1">
    <property type="nucleotide sequence ID" value="XM_018372026.1"/>
</dbReference>
<protein>
    <recommendedName>
        <fullName evidence="4">KOW domain-containing protein</fullName>
    </recommendedName>
</protein>
<evidence type="ECO:0000256" key="2">
    <source>
        <dbReference type="ARBA" id="ARBA00022980"/>
    </source>
</evidence>
<dbReference type="CDD" id="cd06090">
    <property type="entry name" value="KOW_RPL27"/>
    <property type="match status" value="1"/>
</dbReference>
<dbReference type="PANTHER" id="PTHR10497">
    <property type="entry name" value="60S RIBOSOMAL PROTEIN L27"/>
    <property type="match status" value="1"/>
</dbReference>
<dbReference type="GO" id="GO:0005840">
    <property type="term" value="C:ribosome"/>
    <property type="evidence" value="ECO:0007669"/>
    <property type="project" value="UniProtKB-KW"/>
</dbReference>
<dbReference type="GeneID" id="28938229"/>
<comment type="caution">
    <text evidence="5">The sequence shown here is derived from an EMBL/GenBank/DDBJ whole genome shotgun (WGS) entry which is preliminary data.</text>
</comment>
<dbReference type="FunFam" id="2.30.30.770:FF:000001">
    <property type="entry name" value="60S ribosomal protein L27"/>
    <property type="match status" value="1"/>
</dbReference>
<organism evidence="5 6">
    <name type="scientific">Pneumocystis carinii (strain B80)</name>
    <name type="common">Rat pneumocystis pneumonia agent</name>
    <name type="synonym">Pneumocystis carinii f. sp. carinii</name>
    <dbReference type="NCBI Taxonomy" id="1408658"/>
    <lineage>
        <taxon>Eukaryota</taxon>
        <taxon>Fungi</taxon>
        <taxon>Dikarya</taxon>
        <taxon>Ascomycota</taxon>
        <taxon>Taphrinomycotina</taxon>
        <taxon>Pneumocystomycetes</taxon>
        <taxon>Pneumocystaceae</taxon>
        <taxon>Pneumocystis</taxon>
    </lineage>
</organism>
<dbReference type="GO" id="GO:1990904">
    <property type="term" value="C:ribonucleoprotein complex"/>
    <property type="evidence" value="ECO:0007669"/>
    <property type="project" value="UniProtKB-KW"/>
</dbReference>
<keyword evidence="3" id="KW-0687">Ribonucleoprotein</keyword>
<dbReference type="GO" id="GO:0003735">
    <property type="term" value="F:structural constituent of ribosome"/>
    <property type="evidence" value="ECO:0007669"/>
    <property type="project" value="InterPro"/>
</dbReference>
<dbReference type="InterPro" id="IPR038655">
    <property type="entry name" value="Ribosomal_eL27_sf"/>
</dbReference>
<accession>A0A0W4ZB61</accession>
<gene>
    <name evidence="5" type="ORF">T552_03524</name>
</gene>
<evidence type="ECO:0000313" key="6">
    <source>
        <dbReference type="Proteomes" id="UP000054454"/>
    </source>
</evidence>
<evidence type="ECO:0000313" key="5">
    <source>
        <dbReference type="EMBL" id="KTW25664.1"/>
    </source>
</evidence>
<dbReference type="AlphaFoldDB" id="A0A0W4ZB61"/>
<dbReference type="InterPro" id="IPR005824">
    <property type="entry name" value="KOW"/>
</dbReference>
<evidence type="ECO:0000259" key="4">
    <source>
        <dbReference type="Pfam" id="PF00467"/>
    </source>
</evidence>
<name>A0A0W4ZB61_PNEC8</name>
<dbReference type="OrthoDB" id="2365484at2759"/>
<keyword evidence="6" id="KW-1185">Reference proteome</keyword>
<reference evidence="6" key="1">
    <citation type="journal article" date="2016" name="Nat. Commun.">
        <title>Genome analysis of three Pneumocystis species reveals adaptation mechanisms to life exclusively in mammalian hosts.</title>
        <authorList>
            <person name="Ma L."/>
            <person name="Chen Z."/>
            <person name="Huang D.W."/>
            <person name="Kutty G."/>
            <person name="Ishihara M."/>
            <person name="Wang H."/>
            <person name="Abouelleil A."/>
            <person name="Bishop L."/>
            <person name="Davey E."/>
            <person name="Deng R."/>
            <person name="Deng X."/>
            <person name="Fan L."/>
            <person name="Fantoni G."/>
            <person name="Fitzgerald M."/>
            <person name="Gogineni E."/>
            <person name="Goldberg J.M."/>
            <person name="Handley G."/>
            <person name="Hu X."/>
            <person name="Huber C."/>
            <person name="Jiao X."/>
            <person name="Jones K."/>
            <person name="Levin J.Z."/>
            <person name="Liu Y."/>
            <person name="Macdonald P."/>
            <person name="Melnikov A."/>
            <person name="Raley C."/>
            <person name="Sassi M."/>
            <person name="Sherman B.T."/>
            <person name="Song X."/>
            <person name="Sykes S."/>
            <person name="Tran B."/>
            <person name="Walsh L."/>
            <person name="Xia Y."/>
            <person name="Yang J."/>
            <person name="Young S."/>
            <person name="Zeng Q."/>
            <person name="Zheng X."/>
            <person name="Stephens R."/>
            <person name="Nusbaum C."/>
            <person name="Birren B.W."/>
            <person name="Azadi P."/>
            <person name="Lempicki R.A."/>
            <person name="Cuomo C.A."/>
            <person name="Kovacs J.A."/>
        </authorList>
    </citation>
    <scope>NUCLEOTIDE SEQUENCE [LARGE SCALE GENOMIC DNA]</scope>
    <source>
        <strain evidence="6">B80</strain>
    </source>
</reference>
<dbReference type="SUPFAM" id="SSF50104">
    <property type="entry name" value="Translation proteins SH3-like domain"/>
    <property type="match status" value="1"/>
</dbReference>
<keyword evidence="2" id="KW-0689">Ribosomal protein</keyword>
<sequence length="136" mass="15989">MVKFIKPGKVILILRGRYAGRKAVIVQQVDSGSKFHPFGHAIAIGIDRYPRKVTRRMGSSKISKRSKIKPFIKIINFNHFMVTRYTFELETLKGIVTPETFREPSQREEAKKAIKRILEERYMSGKNRWFFTPIRF</sequence>
<dbReference type="GO" id="GO:0006412">
    <property type="term" value="P:translation"/>
    <property type="evidence" value="ECO:0007669"/>
    <property type="project" value="InterPro"/>
</dbReference>